<dbReference type="Pfam" id="PF13641">
    <property type="entry name" value="Glyco_tranf_2_3"/>
    <property type="match status" value="1"/>
</dbReference>
<dbReference type="GO" id="GO:0016740">
    <property type="term" value="F:transferase activity"/>
    <property type="evidence" value="ECO:0007669"/>
    <property type="project" value="UniProtKB-KW"/>
</dbReference>
<dbReference type="PANTHER" id="PTHR43179">
    <property type="entry name" value="RHAMNOSYLTRANSFERASE WBBL"/>
    <property type="match status" value="1"/>
</dbReference>
<evidence type="ECO:0000313" key="2">
    <source>
        <dbReference type="Proteomes" id="UP000319523"/>
    </source>
</evidence>
<dbReference type="PANTHER" id="PTHR43179:SF7">
    <property type="entry name" value="RHAMNOSYLTRANSFERASE WBBL"/>
    <property type="match status" value="1"/>
</dbReference>
<protein>
    <submittedName>
        <fullName evidence="1">Glycosyltransferase family 2 protein</fullName>
    </submittedName>
</protein>
<dbReference type="SUPFAM" id="SSF53448">
    <property type="entry name" value="Nucleotide-diphospho-sugar transferases"/>
    <property type="match status" value="1"/>
</dbReference>
<keyword evidence="2" id="KW-1185">Reference proteome</keyword>
<dbReference type="AlphaFoldDB" id="A0A506VB58"/>
<name>A0A506VB58_9GAMM</name>
<comment type="caution">
    <text evidence="1">The sequence shown here is derived from an EMBL/GenBank/DDBJ whole genome shotgun (WGS) entry which is preliminary data.</text>
</comment>
<keyword evidence="1" id="KW-0808">Transferase</keyword>
<sequence>MMRLFISTISHNSDKMIVENNVLSLLSHDHEVIIKCNTKCTQQLYTFADKNRIHIIDEQYSCGFGRNNNIVFEYCKKELGMKGDDYFLILNPDVVVSCESIFHLMKNAIVSDENICTINLHKDLALAKPEGSIKKFPDILTPAIAFFSKKHPCEYDKNKIHQATCVDWAAGSFLLFKSSVYEKLGGFDEKYFMYFEDVDICRRAKRNGYNIIYYPDIKATHFGGYRNRNFLSKDFMWYLRSYIVYHTGF</sequence>
<dbReference type="EMBL" id="VHQI01000005">
    <property type="protein sequence ID" value="TPW42490.1"/>
    <property type="molecule type" value="Genomic_DNA"/>
</dbReference>
<organism evidence="1 2">
    <name type="scientific">Mixta tenebrionis</name>
    <dbReference type="NCBI Taxonomy" id="2562439"/>
    <lineage>
        <taxon>Bacteria</taxon>
        <taxon>Pseudomonadati</taxon>
        <taxon>Pseudomonadota</taxon>
        <taxon>Gammaproteobacteria</taxon>
        <taxon>Enterobacterales</taxon>
        <taxon>Erwiniaceae</taxon>
        <taxon>Mixta</taxon>
    </lineage>
</organism>
<proteinExistence type="predicted"/>
<dbReference type="InterPro" id="IPR029044">
    <property type="entry name" value="Nucleotide-diphossugar_trans"/>
</dbReference>
<reference evidence="1 2" key="1">
    <citation type="submission" date="2019-06" db="EMBL/GenBank/DDBJ databases">
        <authorList>
            <person name="Yang Y."/>
        </authorList>
    </citation>
    <scope>NUCLEOTIDE SEQUENCE [LARGE SCALE GENOMIC DNA]</scope>
    <source>
        <strain evidence="1 2">BIT-26</strain>
    </source>
</reference>
<accession>A0A506VB58</accession>
<gene>
    <name evidence="1" type="ORF">FKM52_10725</name>
</gene>
<evidence type="ECO:0000313" key="1">
    <source>
        <dbReference type="EMBL" id="TPW42490.1"/>
    </source>
</evidence>
<dbReference type="Proteomes" id="UP000319523">
    <property type="component" value="Unassembled WGS sequence"/>
</dbReference>
<dbReference type="Gene3D" id="3.90.550.10">
    <property type="entry name" value="Spore Coat Polysaccharide Biosynthesis Protein SpsA, Chain A"/>
    <property type="match status" value="1"/>
</dbReference>
<dbReference type="OrthoDB" id="9771846at2"/>